<dbReference type="PROSITE" id="PS51273">
    <property type="entry name" value="GATASE_TYPE_1"/>
    <property type="match status" value="1"/>
</dbReference>
<evidence type="ECO:0000313" key="13">
    <source>
        <dbReference type="Proteomes" id="UP001317705"/>
    </source>
</evidence>
<comment type="subcellular location">
    <subcellularLocation>
        <location evidence="10">Cytoplasm</location>
    </subcellularLocation>
</comment>
<keyword evidence="13" id="KW-1185">Reference proteome</keyword>
<evidence type="ECO:0000256" key="1">
    <source>
        <dbReference type="ARBA" id="ARBA00005091"/>
    </source>
</evidence>
<dbReference type="Pfam" id="PF00117">
    <property type="entry name" value="GATase"/>
    <property type="match status" value="1"/>
</dbReference>
<organism evidence="12 13">
    <name type="scientific">Geotalea uraniireducens</name>
    <dbReference type="NCBI Taxonomy" id="351604"/>
    <lineage>
        <taxon>Bacteria</taxon>
        <taxon>Pseudomonadati</taxon>
        <taxon>Thermodesulfobacteriota</taxon>
        <taxon>Desulfuromonadia</taxon>
        <taxon>Geobacterales</taxon>
        <taxon>Geobacteraceae</taxon>
        <taxon>Geotalea</taxon>
    </lineage>
</organism>
<feature type="active site" evidence="10">
    <location>
        <position position="190"/>
    </location>
</feature>
<dbReference type="NCBIfam" id="TIGR01855">
    <property type="entry name" value="IMP_synth_hisH"/>
    <property type="match status" value="1"/>
</dbReference>
<comment type="catalytic activity">
    <reaction evidence="9 10">
        <text>L-glutamine + H2O = L-glutamate + NH4(+)</text>
        <dbReference type="Rhea" id="RHEA:15889"/>
        <dbReference type="ChEBI" id="CHEBI:15377"/>
        <dbReference type="ChEBI" id="CHEBI:28938"/>
        <dbReference type="ChEBI" id="CHEBI:29985"/>
        <dbReference type="ChEBI" id="CHEBI:58359"/>
        <dbReference type="EC" id="3.5.1.2"/>
    </reaction>
</comment>
<evidence type="ECO:0000256" key="7">
    <source>
        <dbReference type="ARBA" id="ARBA00023239"/>
    </source>
</evidence>
<dbReference type="CDD" id="cd01748">
    <property type="entry name" value="GATase1_IGP_Synthase"/>
    <property type="match status" value="1"/>
</dbReference>
<evidence type="ECO:0000259" key="11">
    <source>
        <dbReference type="Pfam" id="PF00117"/>
    </source>
</evidence>
<feature type="domain" description="Glutamine amidotransferase" evidence="11">
    <location>
        <begin position="6"/>
        <end position="203"/>
    </location>
</feature>
<reference evidence="12 13" key="1">
    <citation type="submission" date="2022-12" db="EMBL/GenBank/DDBJ databases">
        <title>Polyphasic characterization of Geotalea uranireducens NIT-SL11 newly isolated from a complex of sewage sludge and microbially reduced graphene oxide.</title>
        <authorList>
            <person name="Xie L."/>
            <person name="Yoshida N."/>
            <person name="Meng L."/>
        </authorList>
    </citation>
    <scope>NUCLEOTIDE SEQUENCE [LARGE SCALE GENOMIC DNA]</scope>
    <source>
        <strain evidence="12 13">NIT-SL11</strain>
    </source>
</reference>
<proteinExistence type="inferred from homology"/>
<evidence type="ECO:0000256" key="6">
    <source>
        <dbReference type="ARBA" id="ARBA00023102"/>
    </source>
</evidence>
<dbReference type="RefSeq" id="WP_282000586.1">
    <property type="nucleotide sequence ID" value="NZ_AP027151.1"/>
</dbReference>
<keyword evidence="5 10" id="KW-0315">Glutamine amidotransferase</keyword>
<dbReference type="HAMAP" id="MF_00278">
    <property type="entry name" value="HisH"/>
    <property type="match status" value="1"/>
</dbReference>
<comment type="function">
    <text evidence="10">IGPS catalyzes the conversion of PRFAR and glutamine to IGP, AICAR and glutamate. The HisH subunit catalyzes the hydrolysis of glutamine to glutamate and ammonia as part of the synthesis of IGP and AICAR. The resulting ammonia molecule is channeled to the active site of HisF.</text>
</comment>
<evidence type="ECO:0000256" key="8">
    <source>
        <dbReference type="ARBA" id="ARBA00047838"/>
    </source>
</evidence>
<dbReference type="Proteomes" id="UP001317705">
    <property type="component" value="Chromosome"/>
</dbReference>
<evidence type="ECO:0000313" key="12">
    <source>
        <dbReference type="EMBL" id="BDV44487.1"/>
    </source>
</evidence>
<feature type="active site" description="Nucleophile" evidence="10">
    <location>
        <position position="81"/>
    </location>
</feature>
<evidence type="ECO:0000256" key="9">
    <source>
        <dbReference type="ARBA" id="ARBA00049534"/>
    </source>
</evidence>
<evidence type="ECO:0000256" key="2">
    <source>
        <dbReference type="ARBA" id="ARBA00011152"/>
    </source>
</evidence>
<feature type="active site" evidence="10">
    <location>
        <position position="192"/>
    </location>
</feature>
<sequence length="209" mass="22959">MTKIAIIDYGMGNLRSVQKGFEKVGFEAVVTADPQVVLAAEKVVLPGVGAFRDCMRNLEQGGFVEPLLQVIRSGRPFLGICVGMQLLFTDSVEFGLYRGLDVIPGHVLRFPEGMHEGGEALKVPHMGWNQLAIKRRPPAFAEVADGANVYFVHSYYARPDDERVVAATATYGIEFCAAVWQDNIVATQFHPEKSQAVGLSILKKFGEMK</sequence>
<keyword evidence="7 10" id="KW-0456">Lyase</keyword>
<dbReference type="InterPro" id="IPR029062">
    <property type="entry name" value="Class_I_gatase-like"/>
</dbReference>
<evidence type="ECO:0000256" key="10">
    <source>
        <dbReference type="HAMAP-Rule" id="MF_00278"/>
    </source>
</evidence>
<keyword evidence="3 10" id="KW-0028">Amino-acid biosynthesis</keyword>
<dbReference type="SUPFAM" id="SSF52317">
    <property type="entry name" value="Class I glutamine amidotransferase-like"/>
    <property type="match status" value="1"/>
</dbReference>
<comment type="pathway">
    <text evidence="1 10">Amino-acid biosynthesis; L-histidine biosynthesis; L-histidine from 5-phospho-alpha-D-ribose 1-diphosphate: step 5/9.</text>
</comment>
<dbReference type="EC" id="3.5.1.2" evidence="10"/>
<dbReference type="Gene3D" id="3.40.50.880">
    <property type="match status" value="1"/>
</dbReference>
<dbReference type="EMBL" id="AP027151">
    <property type="protein sequence ID" value="BDV44487.1"/>
    <property type="molecule type" value="Genomic_DNA"/>
</dbReference>
<accession>A0ABN6VZX5</accession>
<dbReference type="InterPro" id="IPR010139">
    <property type="entry name" value="Imidazole-glycPsynth_HisH"/>
</dbReference>
<name>A0ABN6VZX5_9BACT</name>
<dbReference type="PANTHER" id="PTHR42701:SF1">
    <property type="entry name" value="IMIDAZOLE GLYCEROL PHOSPHATE SYNTHASE SUBUNIT HISH"/>
    <property type="match status" value="1"/>
</dbReference>
<keyword evidence="4 10" id="KW-0378">Hydrolase</keyword>
<evidence type="ECO:0000256" key="3">
    <source>
        <dbReference type="ARBA" id="ARBA00022605"/>
    </source>
</evidence>
<comment type="catalytic activity">
    <reaction evidence="8 10">
        <text>5-[(5-phospho-1-deoxy-D-ribulos-1-ylimino)methylamino]-1-(5-phospho-beta-D-ribosyl)imidazole-4-carboxamide + L-glutamine = D-erythro-1-(imidazol-4-yl)glycerol 3-phosphate + 5-amino-1-(5-phospho-beta-D-ribosyl)imidazole-4-carboxamide + L-glutamate + H(+)</text>
        <dbReference type="Rhea" id="RHEA:24793"/>
        <dbReference type="ChEBI" id="CHEBI:15378"/>
        <dbReference type="ChEBI" id="CHEBI:29985"/>
        <dbReference type="ChEBI" id="CHEBI:58278"/>
        <dbReference type="ChEBI" id="CHEBI:58359"/>
        <dbReference type="ChEBI" id="CHEBI:58475"/>
        <dbReference type="ChEBI" id="CHEBI:58525"/>
        <dbReference type="EC" id="4.3.2.10"/>
    </reaction>
</comment>
<evidence type="ECO:0000256" key="4">
    <source>
        <dbReference type="ARBA" id="ARBA00022801"/>
    </source>
</evidence>
<dbReference type="PANTHER" id="PTHR42701">
    <property type="entry name" value="IMIDAZOLE GLYCEROL PHOSPHATE SYNTHASE SUBUNIT HISH"/>
    <property type="match status" value="1"/>
</dbReference>
<dbReference type="EC" id="4.3.2.10" evidence="10"/>
<dbReference type="PIRSF" id="PIRSF000495">
    <property type="entry name" value="Amidotransf_hisH"/>
    <property type="match status" value="1"/>
</dbReference>
<evidence type="ECO:0000256" key="5">
    <source>
        <dbReference type="ARBA" id="ARBA00022962"/>
    </source>
</evidence>
<gene>
    <name evidence="10 12" type="primary">hisH</name>
    <name evidence="12" type="ORF">GURASL_34100</name>
</gene>
<protein>
    <recommendedName>
        <fullName evidence="10">Imidazole glycerol phosphate synthase subunit HisH</fullName>
        <ecNumber evidence="10">4.3.2.10</ecNumber>
    </recommendedName>
    <alternativeName>
        <fullName evidence="10">IGP synthase glutaminase subunit</fullName>
        <ecNumber evidence="10">3.5.1.2</ecNumber>
    </alternativeName>
    <alternativeName>
        <fullName evidence="10">IGP synthase subunit HisH</fullName>
    </alternativeName>
    <alternativeName>
        <fullName evidence="10">ImGP synthase subunit HisH</fullName>
        <shortName evidence="10">IGPS subunit HisH</shortName>
    </alternativeName>
</protein>
<comment type="subunit">
    <text evidence="2 10">Heterodimer of HisH and HisF.</text>
</comment>
<keyword evidence="10" id="KW-0963">Cytoplasm</keyword>
<keyword evidence="6 10" id="KW-0368">Histidine biosynthesis</keyword>
<dbReference type="InterPro" id="IPR017926">
    <property type="entry name" value="GATASE"/>
</dbReference>